<evidence type="ECO:0000259" key="4">
    <source>
        <dbReference type="PROSITE" id="PS51063"/>
    </source>
</evidence>
<sequence length="263" mass="29934">MQRMTRAFTKDTSGRATSASCFASRLSRYAELGPDECEFIARMEDSERSAARGETLMTSGHPAEELFVLKDGWAVARSLPRNGRSLTLRIYLPGEVIGLTTLGTRRVPHDVHMVTAGSVCPFPRDHMTAVFQRAPRLAALMTAIASLDQMTLKDRLAIMGAGTARERMAHFLLDVHERLLFTNPDLGRRFRLPLRQVDIADVLGLTKVYVNRLLRSFTDEGLIQIDRPYVRILRPEELREISQYENRYDDLDETWFPRNPVNL</sequence>
<dbReference type="CDD" id="cd00038">
    <property type="entry name" value="CAP_ED"/>
    <property type="match status" value="1"/>
</dbReference>
<dbReference type="PANTHER" id="PTHR24567:SF68">
    <property type="entry name" value="DNA-BINDING TRANSCRIPTIONAL DUAL REGULATOR CRP"/>
    <property type="match status" value="1"/>
</dbReference>
<dbReference type="InterPro" id="IPR000595">
    <property type="entry name" value="cNMP-bd_dom"/>
</dbReference>
<organism evidence="5 6">
    <name type="scientific">Primorskyibacter flagellatus</name>
    <dbReference type="NCBI Taxonomy" id="1387277"/>
    <lineage>
        <taxon>Bacteria</taxon>
        <taxon>Pseudomonadati</taxon>
        <taxon>Pseudomonadota</taxon>
        <taxon>Alphaproteobacteria</taxon>
        <taxon>Rhodobacterales</taxon>
        <taxon>Roseobacteraceae</taxon>
        <taxon>Primorskyibacter</taxon>
    </lineage>
</organism>
<evidence type="ECO:0000256" key="3">
    <source>
        <dbReference type="ARBA" id="ARBA00023163"/>
    </source>
</evidence>
<dbReference type="Pfam" id="PF00027">
    <property type="entry name" value="cNMP_binding"/>
    <property type="match status" value="1"/>
</dbReference>
<dbReference type="GO" id="GO:0003677">
    <property type="term" value="F:DNA binding"/>
    <property type="evidence" value="ECO:0007669"/>
    <property type="project" value="UniProtKB-KW"/>
</dbReference>
<dbReference type="InterPro" id="IPR018490">
    <property type="entry name" value="cNMP-bd_dom_sf"/>
</dbReference>
<dbReference type="InterPro" id="IPR036390">
    <property type="entry name" value="WH_DNA-bd_sf"/>
</dbReference>
<evidence type="ECO:0000256" key="2">
    <source>
        <dbReference type="ARBA" id="ARBA00023125"/>
    </source>
</evidence>
<dbReference type="GO" id="GO:0003700">
    <property type="term" value="F:DNA-binding transcription factor activity"/>
    <property type="evidence" value="ECO:0007669"/>
    <property type="project" value="TreeGrafter"/>
</dbReference>
<dbReference type="PROSITE" id="PS51063">
    <property type="entry name" value="HTH_CRP_2"/>
    <property type="match status" value="1"/>
</dbReference>
<dbReference type="SUPFAM" id="SSF46785">
    <property type="entry name" value="Winged helix' DNA-binding domain"/>
    <property type="match status" value="1"/>
</dbReference>
<gene>
    <name evidence="5" type="ORF">GCM10011360_10580</name>
</gene>
<dbReference type="RefSeq" id="WP_188476620.1">
    <property type="nucleotide sequence ID" value="NZ_BMFJ01000001.1"/>
</dbReference>
<keyword evidence="6" id="KW-1185">Reference proteome</keyword>
<feature type="domain" description="HTH crp-type" evidence="4">
    <location>
        <begin position="162"/>
        <end position="236"/>
    </location>
</feature>
<evidence type="ECO:0000313" key="6">
    <source>
        <dbReference type="Proteomes" id="UP000612855"/>
    </source>
</evidence>
<dbReference type="Pfam" id="PF13545">
    <property type="entry name" value="HTH_Crp_2"/>
    <property type="match status" value="1"/>
</dbReference>
<dbReference type="InterPro" id="IPR036388">
    <property type="entry name" value="WH-like_DNA-bd_sf"/>
</dbReference>
<dbReference type="SMART" id="SM00419">
    <property type="entry name" value="HTH_CRP"/>
    <property type="match status" value="1"/>
</dbReference>
<dbReference type="InterPro" id="IPR012318">
    <property type="entry name" value="HTH_CRP"/>
</dbReference>
<dbReference type="PANTHER" id="PTHR24567">
    <property type="entry name" value="CRP FAMILY TRANSCRIPTIONAL REGULATORY PROTEIN"/>
    <property type="match status" value="1"/>
</dbReference>
<dbReference type="Gene3D" id="1.10.10.10">
    <property type="entry name" value="Winged helix-like DNA-binding domain superfamily/Winged helix DNA-binding domain"/>
    <property type="match status" value="1"/>
</dbReference>
<accession>A0A917A2T2</accession>
<protein>
    <submittedName>
        <fullName evidence="5">Crp/Fnr family transcriptional regulator</fullName>
    </submittedName>
</protein>
<evidence type="ECO:0000313" key="5">
    <source>
        <dbReference type="EMBL" id="GGE23914.1"/>
    </source>
</evidence>
<dbReference type="InterPro" id="IPR014710">
    <property type="entry name" value="RmlC-like_jellyroll"/>
</dbReference>
<dbReference type="GO" id="GO:0005829">
    <property type="term" value="C:cytosol"/>
    <property type="evidence" value="ECO:0007669"/>
    <property type="project" value="TreeGrafter"/>
</dbReference>
<comment type="caution">
    <text evidence="5">The sequence shown here is derived from an EMBL/GenBank/DDBJ whole genome shotgun (WGS) entry which is preliminary data.</text>
</comment>
<dbReference type="EMBL" id="BMFJ01000001">
    <property type="protein sequence ID" value="GGE23914.1"/>
    <property type="molecule type" value="Genomic_DNA"/>
</dbReference>
<keyword evidence="3" id="KW-0804">Transcription</keyword>
<keyword evidence="2" id="KW-0238">DNA-binding</keyword>
<proteinExistence type="predicted"/>
<dbReference type="Proteomes" id="UP000612855">
    <property type="component" value="Unassembled WGS sequence"/>
</dbReference>
<evidence type="ECO:0000256" key="1">
    <source>
        <dbReference type="ARBA" id="ARBA00023015"/>
    </source>
</evidence>
<name>A0A917A2T2_9RHOB</name>
<dbReference type="SUPFAM" id="SSF51206">
    <property type="entry name" value="cAMP-binding domain-like"/>
    <property type="match status" value="1"/>
</dbReference>
<keyword evidence="1" id="KW-0805">Transcription regulation</keyword>
<dbReference type="AlphaFoldDB" id="A0A917A2T2"/>
<dbReference type="InterPro" id="IPR050397">
    <property type="entry name" value="Env_Response_Regulators"/>
</dbReference>
<reference evidence="6" key="1">
    <citation type="journal article" date="2019" name="Int. J. Syst. Evol. Microbiol.">
        <title>The Global Catalogue of Microorganisms (GCM) 10K type strain sequencing project: providing services to taxonomists for standard genome sequencing and annotation.</title>
        <authorList>
            <consortium name="The Broad Institute Genomics Platform"/>
            <consortium name="The Broad Institute Genome Sequencing Center for Infectious Disease"/>
            <person name="Wu L."/>
            <person name="Ma J."/>
        </authorList>
    </citation>
    <scope>NUCLEOTIDE SEQUENCE [LARGE SCALE GENOMIC DNA]</scope>
    <source>
        <strain evidence="6">CGMCC 1.12664</strain>
    </source>
</reference>
<dbReference type="Gene3D" id="2.60.120.10">
    <property type="entry name" value="Jelly Rolls"/>
    <property type="match status" value="1"/>
</dbReference>